<protein>
    <recommendedName>
        <fullName evidence="5">CopL family metal-binding regulatory protein</fullName>
    </recommendedName>
</protein>
<dbReference type="AlphaFoldDB" id="A0A3D4V7H2"/>
<evidence type="ECO:0008006" key="5">
    <source>
        <dbReference type="Google" id="ProtNLM"/>
    </source>
</evidence>
<dbReference type="Proteomes" id="UP000264071">
    <property type="component" value="Unassembled WGS sequence"/>
</dbReference>
<feature type="chain" id="PRO_5017609045" description="CopL family metal-binding regulatory protein" evidence="2">
    <location>
        <begin position="26"/>
        <end position="151"/>
    </location>
</feature>
<name>A0A3D4V7H2_9BACT</name>
<accession>A0A3D4V7H2</accession>
<evidence type="ECO:0000256" key="1">
    <source>
        <dbReference type="SAM" id="MobiDB-lite"/>
    </source>
</evidence>
<reference evidence="3 4" key="1">
    <citation type="journal article" date="2018" name="Nat. Biotechnol.">
        <title>A standardized bacterial taxonomy based on genome phylogeny substantially revises the tree of life.</title>
        <authorList>
            <person name="Parks D.H."/>
            <person name="Chuvochina M."/>
            <person name="Waite D.W."/>
            <person name="Rinke C."/>
            <person name="Skarshewski A."/>
            <person name="Chaumeil P.A."/>
            <person name="Hugenholtz P."/>
        </authorList>
    </citation>
    <scope>NUCLEOTIDE SEQUENCE [LARGE SCALE GENOMIC DNA]</scope>
    <source>
        <strain evidence="3">UBA8844</strain>
    </source>
</reference>
<feature type="signal peptide" evidence="2">
    <location>
        <begin position="1"/>
        <end position="25"/>
    </location>
</feature>
<evidence type="ECO:0000256" key="2">
    <source>
        <dbReference type="SAM" id="SignalP"/>
    </source>
</evidence>
<sequence>MRKSPIARWLALFVGAWLSLVQSDAGLFHACSAGNSAIAAHEAALTAPVQRSGHDVIDHSAHGTPQAANPAPDVASHHGSSHDNHEGGDQECHCIGHCCATVVPTLHAADTYPIASVVRIATSQPGRAAHEVMASWVDFVLPFPTAPPIVG</sequence>
<organism evidence="3 4">
    <name type="scientific">Gemmatimonas aurantiaca</name>
    <dbReference type="NCBI Taxonomy" id="173480"/>
    <lineage>
        <taxon>Bacteria</taxon>
        <taxon>Pseudomonadati</taxon>
        <taxon>Gemmatimonadota</taxon>
        <taxon>Gemmatimonadia</taxon>
        <taxon>Gemmatimonadales</taxon>
        <taxon>Gemmatimonadaceae</taxon>
        <taxon>Gemmatimonas</taxon>
    </lineage>
</organism>
<gene>
    <name evidence="3" type="ORF">DGD08_07520</name>
</gene>
<evidence type="ECO:0000313" key="3">
    <source>
        <dbReference type="EMBL" id="HCT57050.1"/>
    </source>
</evidence>
<keyword evidence="2" id="KW-0732">Signal</keyword>
<feature type="region of interest" description="Disordered" evidence="1">
    <location>
        <begin position="60"/>
        <end position="87"/>
    </location>
</feature>
<comment type="caution">
    <text evidence="3">The sequence shown here is derived from an EMBL/GenBank/DDBJ whole genome shotgun (WGS) entry which is preliminary data.</text>
</comment>
<dbReference type="EMBL" id="DPIY01000006">
    <property type="protein sequence ID" value="HCT57050.1"/>
    <property type="molecule type" value="Genomic_DNA"/>
</dbReference>
<proteinExistence type="predicted"/>
<evidence type="ECO:0000313" key="4">
    <source>
        <dbReference type="Proteomes" id="UP000264071"/>
    </source>
</evidence>